<proteinExistence type="inferred from homology"/>
<evidence type="ECO:0008006" key="6">
    <source>
        <dbReference type="Google" id="ProtNLM"/>
    </source>
</evidence>
<evidence type="ECO:0000313" key="4">
    <source>
        <dbReference type="EnsemblPlants" id="QL05p016916:mrna:CDS:2"/>
    </source>
</evidence>
<dbReference type="PANTHER" id="PTHR48049:SF57">
    <property type="entry name" value="UDP-GLYCOSYLTRANSFERASE 91C1-LIKE"/>
    <property type="match status" value="1"/>
</dbReference>
<dbReference type="OMA" id="TLQFGHS"/>
<dbReference type="InterPro" id="IPR002213">
    <property type="entry name" value="UDP_glucos_trans"/>
</dbReference>
<keyword evidence="3" id="KW-0808">Transferase</keyword>
<evidence type="ECO:0000256" key="1">
    <source>
        <dbReference type="ARBA" id="ARBA00009995"/>
    </source>
</evidence>
<dbReference type="AlphaFoldDB" id="A0A7N2LMN5"/>
<accession>A0A7N2LMN5</accession>
<sequence>MARDHLHVVMLPWSAFGHLIPFFQLSIALAKSGIHVSFVSTPRNTQRLPKVPPSLATLITLVEFPLPKLDNDLLPEGSEATVDVPVDKVEYLKLAYDRLQYPVNQFVAEQLPDWIIADFSAHWAVEISQNHNVGLVYFSVFSAASIVFFGKPPNYFFVGDQKQAWPSPESFTTPPEWLSFPSSVAFRGYEAVGFHVGLYTENVSGISDAARVTKVLRACKAVAIRSCREFEGEFLSLHEKLMGKPVIPIGLLPPKRHVKTEANDSSWKMIFEWLDKQEPRSVLFVGFGSECQLSKEQVYEIAYGLQLSQVPFLWALRKPIWAIDDEDSLPSGFIDNTSGRGMVCMGWVPQKEILAHPSIGGSLFHSGWGSAIEMLQFGHCLVVLPFIYDQPVNARVLVEKDLAVEVEREEDGSFSRDGIARAVRLAMVLEEGDKLRVRARDAAAIFGDENLHQVHYIGHFVEHLNLGDSDKI</sequence>
<keyword evidence="5" id="KW-1185">Reference proteome</keyword>
<dbReference type="CDD" id="cd03784">
    <property type="entry name" value="GT1_Gtf-like"/>
    <property type="match status" value="1"/>
</dbReference>
<dbReference type="EMBL" id="LRBV02000005">
    <property type="status" value="NOT_ANNOTATED_CDS"/>
    <property type="molecule type" value="Genomic_DNA"/>
</dbReference>
<dbReference type="Gramene" id="QL05p016916:mrna">
    <property type="protein sequence ID" value="QL05p016916:mrna:CDS:2"/>
    <property type="gene ID" value="QL05p016916"/>
</dbReference>
<dbReference type="InterPro" id="IPR050481">
    <property type="entry name" value="UDP-glycosyltransf_plant"/>
</dbReference>
<dbReference type="PANTHER" id="PTHR48049">
    <property type="entry name" value="GLYCOSYLTRANSFERASE"/>
    <property type="match status" value="1"/>
</dbReference>
<organism evidence="4 5">
    <name type="scientific">Quercus lobata</name>
    <name type="common">Valley oak</name>
    <dbReference type="NCBI Taxonomy" id="97700"/>
    <lineage>
        <taxon>Eukaryota</taxon>
        <taxon>Viridiplantae</taxon>
        <taxon>Streptophyta</taxon>
        <taxon>Embryophyta</taxon>
        <taxon>Tracheophyta</taxon>
        <taxon>Spermatophyta</taxon>
        <taxon>Magnoliopsida</taxon>
        <taxon>eudicotyledons</taxon>
        <taxon>Gunneridae</taxon>
        <taxon>Pentapetalae</taxon>
        <taxon>rosids</taxon>
        <taxon>fabids</taxon>
        <taxon>Fagales</taxon>
        <taxon>Fagaceae</taxon>
        <taxon>Quercus</taxon>
    </lineage>
</organism>
<dbReference type="KEGG" id="qlo:115993020"/>
<evidence type="ECO:0000256" key="3">
    <source>
        <dbReference type="ARBA" id="ARBA00022679"/>
    </source>
</evidence>
<protein>
    <recommendedName>
        <fullName evidence="6">UDP-rhamnose:rhamnosyltransferase 1</fullName>
    </recommendedName>
</protein>
<dbReference type="FunFam" id="3.40.50.2000:FF:000037">
    <property type="entry name" value="Glycosyltransferase"/>
    <property type="match status" value="1"/>
</dbReference>
<dbReference type="EnsemblPlants" id="QL05p016916:mrna">
    <property type="protein sequence ID" value="QL05p016916:mrna:CDS:2"/>
    <property type="gene ID" value="QL05p016916"/>
</dbReference>
<dbReference type="Proteomes" id="UP000594261">
    <property type="component" value="Chromosome 5"/>
</dbReference>
<keyword evidence="2" id="KW-0328">Glycosyltransferase</keyword>
<comment type="similarity">
    <text evidence="1">Belongs to the UDP-glycosyltransferase family.</text>
</comment>
<gene>
    <name evidence="4" type="primary">LOC115993020</name>
</gene>
<dbReference type="OrthoDB" id="5835829at2759"/>
<evidence type="ECO:0000256" key="2">
    <source>
        <dbReference type="ARBA" id="ARBA00022676"/>
    </source>
</evidence>
<name>A0A7N2LMN5_QUELO</name>
<dbReference type="Pfam" id="PF00201">
    <property type="entry name" value="UDPGT"/>
    <property type="match status" value="1"/>
</dbReference>
<dbReference type="RefSeq" id="XP_030973149.1">
    <property type="nucleotide sequence ID" value="XM_031117289.1"/>
</dbReference>
<evidence type="ECO:0000313" key="5">
    <source>
        <dbReference type="Proteomes" id="UP000594261"/>
    </source>
</evidence>
<dbReference type="InParanoid" id="A0A7N2LMN5"/>
<reference evidence="4 5" key="1">
    <citation type="journal article" date="2016" name="G3 (Bethesda)">
        <title>First Draft Assembly and Annotation of the Genome of a California Endemic Oak Quercus lobata Nee (Fagaceae).</title>
        <authorList>
            <person name="Sork V.L."/>
            <person name="Fitz-Gibbon S.T."/>
            <person name="Puiu D."/>
            <person name="Crepeau M."/>
            <person name="Gugger P.F."/>
            <person name="Sherman R."/>
            <person name="Stevens K."/>
            <person name="Langley C.H."/>
            <person name="Pellegrini M."/>
            <person name="Salzberg S.L."/>
        </authorList>
    </citation>
    <scope>NUCLEOTIDE SEQUENCE [LARGE SCALE GENOMIC DNA]</scope>
    <source>
        <strain evidence="4 5">cv. SW786</strain>
    </source>
</reference>
<dbReference type="GeneID" id="115993020"/>
<dbReference type="SUPFAM" id="SSF53756">
    <property type="entry name" value="UDP-Glycosyltransferase/glycogen phosphorylase"/>
    <property type="match status" value="1"/>
</dbReference>
<dbReference type="Gene3D" id="3.40.50.2000">
    <property type="entry name" value="Glycogen Phosphorylase B"/>
    <property type="match status" value="2"/>
</dbReference>
<dbReference type="GO" id="GO:0035251">
    <property type="term" value="F:UDP-glucosyltransferase activity"/>
    <property type="evidence" value="ECO:0007669"/>
    <property type="project" value="InterPro"/>
</dbReference>
<dbReference type="FunFam" id="3.40.50.2000:FF:000088">
    <property type="entry name" value="Glycosyltransferase"/>
    <property type="match status" value="1"/>
</dbReference>
<reference evidence="4" key="2">
    <citation type="submission" date="2021-01" db="UniProtKB">
        <authorList>
            <consortium name="EnsemblPlants"/>
        </authorList>
    </citation>
    <scope>IDENTIFICATION</scope>
</reference>